<evidence type="ECO:0000256" key="4">
    <source>
        <dbReference type="ARBA" id="ARBA00022692"/>
    </source>
</evidence>
<feature type="transmembrane region" description="Helical" evidence="9">
    <location>
        <begin position="95"/>
        <end position="112"/>
    </location>
</feature>
<dbReference type="PRINTS" id="PR00781">
    <property type="entry name" value="LIPOSIGPTASE"/>
</dbReference>
<evidence type="ECO:0000256" key="1">
    <source>
        <dbReference type="ARBA" id="ARBA00006139"/>
    </source>
</evidence>
<organism evidence="12 13">
    <name type="scientific">Nisaea acidiphila</name>
    <dbReference type="NCBI Taxonomy" id="1862145"/>
    <lineage>
        <taxon>Bacteria</taxon>
        <taxon>Pseudomonadati</taxon>
        <taxon>Pseudomonadota</taxon>
        <taxon>Alphaproteobacteria</taxon>
        <taxon>Rhodospirillales</taxon>
        <taxon>Thalassobaculaceae</taxon>
        <taxon>Nisaea</taxon>
    </lineage>
</organism>
<gene>
    <name evidence="9 12" type="primary">lspA</name>
    <name evidence="12" type="ORF">NUH88_09380</name>
</gene>
<comment type="caution">
    <text evidence="9">Lacks conserved residue(s) required for the propagation of feature annotation.</text>
</comment>
<evidence type="ECO:0000256" key="10">
    <source>
        <dbReference type="RuleBase" id="RU000594"/>
    </source>
</evidence>
<dbReference type="GO" id="GO:0006508">
    <property type="term" value="P:proteolysis"/>
    <property type="evidence" value="ECO:0007669"/>
    <property type="project" value="UniProtKB-KW"/>
</dbReference>
<keyword evidence="7 9" id="KW-1133">Transmembrane helix</keyword>
<keyword evidence="13" id="KW-1185">Reference proteome</keyword>
<evidence type="ECO:0000256" key="8">
    <source>
        <dbReference type="ARBA" id="ARBA00023136"/>
    </source>
</evidence>
<comment type="catalytic activity">
    <reaction evidence="9 10">
        <text>Release of signal peptides from bacterial membrane prolipoproteins. Hydrolyzes -Xaa-Yaa-Zaa-|-(S,diacylglyceryl)Cys-, in which Xaa is hydrophobic (preferably Leu), and Yaa (Ala or Ser) and Zaa (Gly or Ala) have small, neutral side chains.</text>
        <dbReference type="EC" id="3.4.23.36"/>
    </reaction>
</comment>
<evidence type="ECO:0000313" key="13">
    <source>
        <dbReference type="Proteomes" id="UP001060336"/>
    </source>
</evidence>
<dbReference type="GO" id="GO:0005886">
    <property type="term" value="C:plasma membrane"/>
    <property type="evidence" value="ECO:0007669"/>
    <property type="project" value="UniProtKB-SubCell"/>
</dbReference>
<dbReference type="AlphaFoldDB" id="A0A9J7AYN4"/>
<evidence type="ECO:0000256" key="3">
    <source>
        <dbReference type="ARBA" id="ARBA00022670"/>
    </source>
</evidence>
<dbReference type="Pfam" id="PF01252">
    <property type="entry name" value="Peptidase_A8"/>
    <property type="match status" value="1"/>
</dbReference>
<name>A0A9J7AYN4_9PROT</name>
<evidence type="ECO:0000313" key="12">
    <source>
        <dbReference type="EMBL" id="UUX51898.1"/>
    </source>
</evidence>
<reference evidence="12" key="1">
    <citation type="submission" date="2022-08" db="EMBL/GenBank/DDBJ databases">
        <title>Nisaea acidiphila sp. nov., isolated from a marine algal debris and emended description of the genus Nisaea Urios et al. 2008.</title>
        <authorList>
            <person name="Kwon K."/>
        </authorList>
    </citation>
    <scope>NUCLEOTIDE SEQUENCE</scope>
    <source>
        <strain evidence="12">MEBiC11861</strain>
    </source>
</reference>
<protein>
    <recommendedName>
        <fullName evidence="9">Lipoprotein signal peptidase</fullName>
        <ecNumber evidence="9">3.4.23.36</ecNumber>
    </recommendedName>
    <alternativeName>
        <fullName evidence="9">Prolipoprotein signal peptidase</fullName>
    </alternativeName>
    <alternativeName>
        <fullName evidence="9">Signal peptidase II</fullName>
        <shortName evidence="9">SPase II</shortName>
    </alternativeName>
</protein>
<keyword evidence="3 9" id="KW-0645">Protease</keyword>
<dbReference type="Proteomes" id="UP001060336">
    <property type="component" value="Chromosome"/>
</dbReference>
<evidence type="ECO:0000256" key="6">
    <source>
        <dbReference type="ARBA" id="ARBA00022801"/>
    </source>
</evidence>
<dbReference type="GO" id="GO:0004190">
    <property type="term" value="F:aspartic-type endopeptidase activity"/>
    <property type="evidence" value="ECO:0007669"/>
    <property type="project" value="UniProtKB-UniRule"/>
</dbReference>
<dbReference type="PANTHER" id="PTHR33695">
    <property type="entry name" value="LIPOPROTEIN SIGNAL PEPTIDASE"/>
    <property type="match status" value="1"/>
</dbReference>
<feature type="transmembrane region" description="Helical" evidence="9">
    <location>
        <begin position="71"/>
        <end position="88"/>
    </location>
</feature>
<dbReference type="PANTHER" id="PTHR33695:SF1">
    <property type="entry name" value="LIPOPROTEIN SIGNAL PEPTIDASE"/>
    <property type="match status" value="1"/>
</dbReference>
<keyword evidence="6 9" id="KW-0378">Hydrolase</keyword>
<dbReference type="KEGG" id="naci:NUH88_09380"/>
<feature type="active site" evidence="9">
    <location>
        <position position="140"/>
    </location>
</feature>
<comment type="pathway">
    <text evidence="9">Protein modification; lipoprotein biosynthesis (signal peptide cleavage).</text>
</comment>
<accession>A0A9J7AYN4</accession>
<feature type="transmembrane region" description="Helical" evidence="9">
    <location>
        <begin position="132"/>
        <end position="152"/>
    </location>
</feature>
<proteinExistence type="inferred from homology"/>
<dbReference type="PROSITE" id="PS00855">
    <property type="entry name" value="SPASE_II"/>
    <property type="match status" value="1"/>
</dbReference>
<dbReference type="NCBIfam" id="TIGR00077">
    <property type="entry name" value="lspA"/>
    <property type="match status" value="1"/>
</dbReference>
<evidence type="ECO:0000256" key="11">
    <source>
        <dbReference type="RuleBase" id="RU004181"/>
    </source>
</evidence>
<dbReference type="EMBL" id="CP102480">
    <property type="protein sequence ID" value="UUX51898.1"/>
    <property type="molecule type" value="Genomic_DNA"/>
</dbReference>
<evidence type="ECO:0000256" key="7">
    <source>
        <dbReference type="ARBA" id="ARBA00022989"/>
    </source>
</evidence>
<comment type="subcellular location">
    <subcellularLocation>
        <location evidence="9">Cell membrane</location>
        <topology evidence="9">Multi-pass membrane protein</topology>
    </subcellularLocation>
</comment>
<feature type="active site" evidence="9">
    <location>
        <position position="122"/>
    </location>
</feature>
<dbReference type="EC" id="3.4.23.36" evidence="9"/>
<sequence>MTESAKHSLKLGGVLALIVIVLDQVTKLWALSTLFLDGRVVEVTPFFNLVAVWNRGVSFGLLASDDPMTPYYLSAFAIAVVAGLAVWLSRATSPLMRISLGLIIGGALGNVIDRIRYNAVVDFIDWHIAGYHWPAFNIADSAISIGVVFLLFDSFLGDSQRSDPQISKGPGA</sequence>
<dbReference type="RefSeq" id="WP_257771643.1">
    <property type="nucleotide sequence ID" value="NZ_CP102480.1"/>
</dbReference>
<comment type="function">
    <text evidence="9 10">This protein specifically catalyzes the removal of signal peptides from prolipoproteins.</text>
</comment>
<keyword evidence="5 9" id="KW-0064">Aspartyl protease</keyword>
<evidence type="ECO:0000256" key="5">
    <source>
        <dbReference type="ARBA" id="ARBA00022750"/>
    </source>
</evidence>
<dbReference type="HAMAP" id="MF_00161">
    <property type="entry name" value="LspA"/>
    <property type="match status" value="1"/>
</dbReference>
<keyword evidence="2 9" id="KW-1003">Cell membrane</keyword>
<evidence type="ECO:0000256" key="9">
    <source>
        <dbReference type="HAMAP-Rule" id="MF_00161"/>
    </source>
</evidence>
<evidence type="ECO:0000256" key="2">
    <source>
        <dbReference type="ARBA" id="ARBA00022475"/>
    </source>
</evidence>
<keyword evidence="8 9" id="KW-0472">Membrane</keyword>
<comment type="similarity">
    <text evidence="1 9 11">Belongs to the peptidase A8 family.</text>
</comment>
<dbReference type="InterPro" id="IPR001872">
    <property type="entry name" value="Peptidase_A8"/>
</dbReference>
<keyword evidence="4 9" id="KW-0812">Transmembrane</keyword>